<gene>
    <name evidence="2" type="ORF">FDV58_11320</name>
</gene>
<proteinExistence type="predicted"/>
<reference evidence="2 3" key="1">
    <citation type="submission" date="2019-05" db="EMBL/GenBank/DDBJ databases">
        <title>Draft Genome of Bradyrhizobium elkanii strain SEMIA 938, Used in Commercial Inoculants for Lupinus spp. in Brazil.</title>
        <authorList>
            <person name="Hungria M."/>
            <person name="Delamuta J.R.M."/>
            <person name="Ribeiro R.A."/>
            <person name="Nogueira M.A."/>
        </authorList>
    </citation>
    <scope>NUCLEOTIDE SEQUENCE [LARGE SCALE GENOMIC DNA]</scope>
    <source>
        <strain evidence="2 3">Semia 938</strain>
    </source>
</reference>
<feature type="transmembrane region" description="Helical" evidence="1">
    <location>
        <begin position="31"/>
        <end position="55"/>
    </location>
</feature>
<keyword evidence="1" id="KW-0812">Transmembrane</keyword>
<dbReference type="EMBL" id="SZZP01000006">
    <property type="protein sequence ID" value="TKV81468.1"/>
    <property type="molecule type" value="Genomic_DNA"/>
</dbReference>
<keyword evidence="1" id="KW-0472">Membrane</keyword>
<name>A0A4U6S3B7_BRAEL</name>
<evidence type="ECO:0000313" key="2">
    <source>
        <dbReference type="EMBL" id="TKV81468.1"/>
    </source>
</evidence>
<dbReference type="RefSeq" id="WP_137478322.1">
    <property type="nucleotide sequence ID" value="NZ_SZZP01000006.1"/>
</dbReference>
<keyword evidence="1" id="KW-1133">Transmembrane helix</keyword>
<protein>
    <submittedName>
        <fullName evidence="2">Uncharacterized protein</fullName>
    </submittedName>
</protein>
<evidence type="ECO:0000313" key="3">
    <source>
        <dbReference type="Proteomes" id="UP000305095"/>
    </source>
</evidence>
<dbReference type="AlphaFoldDB" id="A0A4U6S3B7"/>
<dbReference type="Proteomes" id="UP000305095">
    <property type="component" value="Unassembled WGS sequence"/>
</dbReference>
<accession>A0A4U6S3B7</accession>
<organism evidence="2 3">
    <name type="scientific">Bradyrhizobium elkanii</name>
    <dbReference type="NCBI Taxonomy" id="29448"/>
    <lineage>
        <taxon>Bacteria</taxon>
        <taxon>Pseudomonadati</taxon>
        <taxon>Pseudomonadota</taxon>
        <taxon>Alphaproteobacteria</taxon>
        <taxon>Hyphomicrobiales</taxon>
        <taxon>Nitrobacteraceae</taxon>
        <taxon>Bradyrhizobium</taxon>
    </lineage>
</organism>
<feature type="transmembrane region" description="Helical" evidence="1">
    <location>
        <begin position="5"/>
        <end position="25"/>
    </location>
</feature>
<comment type="caution">
    <text evidence="2">The sequence shown here is derived from an EMBL/GenBank/DDBJ whole genome shotgun (WGS) entry which is preliminary data.</text>
</comment>
<evidence type="ECO:0000256" key="1">
    <source>
        <dbReference type="SAM" id="Phobius"/>
    </source>
</evidence>
<sequence length="70" mass="7742">MNRPIWGRLIALAVVELVIGGMWLFGTMNPAVFAVLMLGVPFVALTVAMPMMYLIRSNRSLNKPPANLKK</sequence>